<name>A0A7C5X4G5_9AQUI</name>
<dbReference type="PROSITE" id="PS51257">
    <property type="entry name" value="PROKAR_LIPOPROTEIN"/>
    <property type="match status" value="1"/>
</dbReference>
<evidence type="ECO:0000313" key="2">
    <source>
        <dbReference type="EMBL" id="HHO74496.1"/>
    </source>
</evidence>
<feature type="chain" id="PRO_5028482326" description="Lipoprotein" evidence="1">
    <location>
        <begin position="22"/>
        <end position="87"/>
    </location>
</feature>
<evidence type="ECO:0000256" key="1">
    <source>
        <dbReference type="SAM" id="SignalP"/>
    </source>
</evidence>
<dbReference type="AlphaFoldDB" id="A0A7C5X4G5"/>
<accession>A0A7C5X4G5</accession>
<evidence type="ECO:0008006" key="3">
    <source>
        <dbReference type="Google" id="ProtNLM"/>
    </source>
</evidence>
<reference evidence="2" key="1">
    <citation type="journal article" date="2020" name="mSystems">
        <title>Genome- and Community-Level Interaction Insights into Carbon Utilization and Element Cycling Functions of Hydrothermarchaeota in Hydrothermal Sediment.</title>
        <authorList>
            <person name="Zhou Z."/>
            <person name="Liu Y."/>
            <person name="Xu W."/>
            <person name="Pan J."/>
            <person name="Luo Z.H."/>
            <person name="Li M."/>
        </authorList>
    </citation>
    <scope>NUCLEOTIDE SEQUENCE [LARGE SCALE GENOMIC DNA]</scope>
    <source>
        <strain evidence="2">SpSt-114</strain>
    </source>
</reference>
<organism evidence="2">
    <name type="scientific">Thermocrinis ruber</name>
    <dbReference type="NCBI Taxonomy" id="75906"/>
    <lineage>
        <taxon>Bacteria</taxon>
        <taxon>Pseudomonadati</taxon>
        <taxon>Aquificota</taxon>
        <taxon>Aquificia</taxon>
        <taxon>Aquificales</taxon>
        <taxon>Aquificaceae</taxon>
        <taxon>Thermocrinis</taxon>
    </lineage>
</organism>
<dbReference type="EMBL" id="DSAC01000095">
    <property type="protein sequence ID" value="HHO74496.1"/>
    <property type="molecule type" value="Genomic_DNA"/>
</dbReference>
<feature type="signal peptide" evidence="1">
    <location>
        <begin position="1"/>
        <end position="21"/>
    </location>
</feature>
<sequence>MRLGRVFSLVLLAFAFSCASKQDLVKEIKSSSYVIESFYKGGVVERKPMSTKEWESAVQGSYEDKIGFVGRTKIKVRVKDEEKLGDF</sequence>
<keyword evidence="1" id="KW-0732">Signal</keyword>
<comment type="caution">
    <text evidence="2">The sequence shown here is derived from an EMBL/GenBank/DDBJ whole genome shotgun (WGS) entry which is preliminary data.</text>
</comment>
<gene>
    <name evidence="2" type="ORF">ENN04_07700</name>
</gene>
<protein>
    <recommendedName>
        <fullName evidence="3">Lipoprotein</fullName>
    </recommendedName>
</protein>
<proteinExistence type="predicted"/>